<protein>
    <recommendedName>
        <fullName evidence="1">CheB-type methylesterase domain-containing protein</fullName>
    </recommendedName>
</protein>
<dbReference type="EMBL" id="OU912926">
    <property type="protein sequence ID" value="CAG9932286.1"/>
    <property type="molecule type" value="Genomic_DNA"/>
</dbReference>
<evidence type="ECO:0000313" key="2">
    <source>
        <dbReference type="EMBL" id="CAG9932286.1"/>
    </source>
</evidence>
<dbReference type="SUPFAM" id="SSF52738">
    <property type="entry name" value="Methylesterase CheB, C-terminal domain"/>
    <property type="match status" value="1"/>
</dbReference>
<dbReference type="Proteomes" id="UP000839052">
    <property type="component" value="Chromosome"/>
</dbReference>
<gene>
    <name evidence="2" type="ORF">NTG6680_1033</name>
</gene>
<dbReference type="Pfam" id="PF01339">
    <property type="entry name" value="CheB_methylest"/>
    <property type="match status" value="1"/>
</dbReference>
<dbReference type="Gene3D" id="3.40.50.180">
    <property type="entry name" value="Methylesterase CheB, C-terminal domain"/>
    <property type="match status" value="1"/>
</dbReference>
<reference evidence="2 3" key="1">
    <citation type="submission" date="2021-10" db="EMBL/GenBank/DDBJ databases">
        <authorList>
            <person name="Koch H."/>
        </authorList>
    </citation>
    <scope>NUCLEOTIDE SEQUENCE [LARGE SCALE GENOMIC DNA]</scope>
    <source>
        <strain evidence="2">6680</strain>
    </source>
</reference>
<feature type="domain" description="CheB-type methylesterase" evidence="1">
    <location>
        <begin position="2"/>
        <end position="35"/>
    </location>
</feature>
<accession>A0ABN8AKV6</accession>
<evidence type="ECO:0000313" key="3">
    <source>
        <dbReference type="Proteomes" id="UP000839052"/>
    </source>
</evidence>
<organism evidence="2 3">
    <name type="scientific">Candidatus Nitrotoga arctica</name>
    <dbReference type="NCBI Taxonomy" id="453162"/>
    <lineage>
        <taxon>Bacteria</taxon>
        <taxon>Pseudomonadati</taxon>
        <taxon>Pseudomonadota</taxon>
        <taxon>Betaproteobacteria</taxon>
        <taxon>Nitrosomonadales</taxon>
        <taxon>Gallionellaceae</taxon>
        <taxon>Candidatus Nitrotoga</taxon>
    </lineage>
</organism>
<dbReference type="InterPro" id="IPR035909">
    <property type="entry name" value="CheB_C"/>
</dbReference>
<proteinExistence type="predicted"/>
<name>A0ABN8AKV6_9PROT</name>
<keyword evidence="3" id="KW-1185">Reference proteome</keyword>
<dbReference type="InterPro" id="IPR000673">
    <property type="entry name" value="Sig_transdc_resp-reg_Me-estase"/>
</dbReference>
<evidence type="ECO:0000259" key="1">
    <source>
        <dbReference type="Pfam" id="PF01339"/>
    </source>
</evidence>
<sequence>MQDPATAKYDGMPVSAIQAGYATHVLPVEKMPQVLRAAIHTLIVRQETPLAPAAVSGMNRILMLLRSGIGHDSRN</sequence>